<evidence type="ECO:0008006" key="3">
    <source>
        <dbReference type="Google" id="ProtNLM"/>
    </source>
</evidence>
<name>A0A7W4J1A7_9PROT</name>
<dbReference type="RefSeq" id="WP_182979366.1">
    <property type="nucleotide sequence ID" value="NZ_BAABGB010000005.1"/>
</dbReference>
<evidence type="ECO:0000313" key="2">
    <source>
        <dbReference type="Proteomes" id="UP000577891"/>
    </source>
</evidence>
<accession>A0A7W4J1A7</accession>
<dbReference type="EMBL" id="JABEQE010000010">
    <property type="protein sequence ID" value="MBB2172839.1"/>
    <property type="molecule type" value="Genomic_DNA"/>
</dbReference>
<keyword evidence="2" id="KW-1185">Reference proteome</keyword>
<sequence>MNMLAPSEAAAAHELTLPEWIEIDGKHRRLTKSEVIRLIGNSVPKRMATLLAQANRVTALDRAAVIAAE</sequence>
<dbReference type="Proteomes" id="UP000577891">
    <property type="component" value="Unassembled WGS sequence"/>
</dbReference>
<gene>
    <name evidence="1" type="ORF">HLH35_12040</name>
</gene>
<proteinExistence type="predicted"/>
<protein>
    <recommendedName>
        <fullName evidence="3">DNA (cytosine-5-)-methyltransferase</fullName>
    </recommendedName>
</protein>
<evidence type="ECO:0000313" key="1">
    <source>
        <dbReference type="EMBL" id="MBB2172839.1"/>
    </source>
</evidence>
<comment type="caution">
    <text evidence="1">The sequence shown here is derived from an EMBL/GenBank/DDBJ whole genome shotgun (WGS) entry which is preliminary data.</text>
</comment>
<dbReference type="AlphaFoldDB" id="A0A7W4J1A7"/>
<reference evidence="1 2" key="1">
    <citation type="submission" date="2020-04" db="EMBL/GenBank/DDBJ databases">
        <title>Description of novel Gluconacetobacter.</title>
        <authorList>
            <person name="Sombolestani A."/>
        </authorList>
    </citation>
    <scope>NUCLEOTIDE SEQUENCE [LARGE SCALE GENOMIC DNA]</scope>
    <source>
        <strain evidence="1 2">LMG 27724</strain>
    </source>
</reference>
<organism evidence="1 2">
    <name type="scientific">Gluconacetobacter asukensis</name>
    <dbReference type="NCBI Taxonomy" id="1017181"/>
    <lineage>
        <taxon>Bacteria</taxon>
        <taxon>Pseudomonadati</taxon>
        <taxon>Pseudomonadota</taxon>
        <taxon>Alphaproteobacteria</taxon>
        <taxon>Acetobacterales</taxon>
        <taxon>Acetobacteraceae</taxon>
        <taxon>Gluconacetobacter</taxon>
    </lineage>
</organism>